<dbReference type="Gene3D" id="1.25.40.20">
    <property type="entry name" value="Ankyrin repeat-containing domain"/>
    <property type="match status" value="2"/>
</dbReference>
<dbReference type="SUPFAM" id="SSF47027">
    <property type="entry name" value="Acyl-CoA binding protein"/>
    <property type="match status" value="1"/>
</dbReference>
<evidence type="ECO:0000313" key="8">
    <source>
        <dbReference type="Proteomes" id="UP000243579"/>
    </source>
</evidence>
<dbReference type="Pfam" id="PF12796">
    <property type="entry name" value="Ank_2"/>
    <property type="match status" value="1"/>
</dbReference>
<dbReference type="PANTHER" id="PTHR24119:SF0">
    <property type="entry name" value="ACYL-COA-BINDING DOMAIN-CONTAINING PROTEIN 6"/>
    <property type="match status" value="1"/>
</dbReference>
<dbReference type="Gene3D" id="1.20.80.10">
    <property type="match status" value="1"/>
</dbReference>
<dbReference type="OrthoDB" id="10254927at2759"/>
<dbReference type="PRINTS" id="PR00689">
    <property type="entry name" value="ACOABINDINGP"/>
</dbReference>
<feature type="repeat" description="ANK" evidence="4">
    <location>
        <begin position="204"/>
        <end position="236"/>
    </location>
</feature>
<feature type="region of interest" description="Disordered" evidence="5">
    <location>
        <begin position="269"/>
        <end position="294"/>
    </location>
</feature>
<dbReference type="PANTHER" id="PTHR24119">
    <property type="entry name" value="ACYL-COA-BINDING DOMAIN-CONTAINING PROTEIN 6"/>
    <property type="match status" value="1"/>
</dbReference>
<evidence type="ECO:0000256" key="3">
    <source>
        <dbReference type="ARBA" id="ARBA00023121"/>
    </source>
</evidence>
<dbReference type="Proteomes" id="UP000243579">
    <property type="component" value="Unassembled WGS sequence"/>
</dbReference>
<feature type="repeat" description="ANK" evidence="4">
    <location>
        <begin position="237"/>
        <end position="269"/>
    </location>
</feature>
<keyword evidence="8" id="KW-1185">Reference proteome</keyword>
<dbReference type="InterPro" id="IPR022408">
    <property type="entry name" value="Acyl-CoA-binding_prot_CS"/>
</dbReference>
<dbReference type="AlphaFoldDB" id="A0A1V9YDP3"/>
<dbReference type="Pfam" id="PF00887">
    <property type="entry name" value="ACBP"/>
    <property type="match status" value="1"/>
</dbReference>
<evidence type="ECO:0000259" key="6">
    <source>
        <dbReference type="PROSITE" id="PS51228"/>
    </source>
</evidence>
<evidence type="ECO:0000256" key="4">
    <source>
        <dbReference type="PROSITE-ProRule" id="PRU00023"/>
    </source>
</evidence>
<dbReference type="InterPro" id="IPR014352">
    <property type="entry name" value="FERM/acyl-CoA-bd_prot_sf"/>
</dbReference>
<dbReference type="InterPro" id="IPR035984">
    <property type="entry name" value="Acyl-CoA-binding_sf"/>
</dbReference>
<keyword evidence="1" id="KW-0677">Repeat</keyword>
<evidence type="ECO:0000256" key="2">
    <source>
        <dbReference type="ARBA" id="ARBA00023043"/>
    </source>
</evidence>
<protein>
    <submittedName>
        <fullName evidence="7">Acyl-CoA-binding domain-containing protein</fullName>
    </submittedName>
</protein>
<accession>A0A1V9YDP3</accession>
<dbReference type="InterPro" id="IPR000582">
    <property type="entry name" value="Acyl-CoA-binding_protein"/>
</dbReference>
<dbReference type="PROSITE" id="PS51228">
    <property type="entry name" value="ACB_2"/>
    <property type="match status" value="1"/>
</dbReference>
<proteinExistence type="predicted"/>
<dbReference type="SUPFAM" id="SSF48403">
    <property type="entry name" value="Ankyrin repeat"/>
    <property type="match status" value="1"/>
</dbReference>
<dbReference type="GO" id="GO:0000062">
    <property type="term" value="F:fatty-acyl-CoA binding"/>
    <property type="evidence" value="ECO:0007669"/>
    <property type="project" value="InterPro"/>
</dbReference>
<reference evidence="7 8" key="1">
    <citation type="journal article" date="2014" name="Genome Biol. Evol.">
        <title>The secreted proteins of Achlya hypogyna and Thraustotheca clavata identify the ancestral oomycete secretome and reveal gene acquisitions by horizontal gene transfer.</title>
        <authorList>
            <person name="Misner I."/>
            <person name="Blouin N."/>
            <person name="Leonard G."/>
            <person name="Richards T.A."/>
            <person name="Lane C.E."/>
        </authorList>
    </citation>
    <scope>NUCLEOTIDE SEQUENCE [LARGE SCALE GENOMIC DNA]</scope>
    <source>
        <strain evidence="7 8">ATCC 48635</strain>
    </source>
</reference>
<dbReference type="PROSITE" id="PS00880">
    <property type="entry name" value="ACB_1"/>
    <property type="match status" value="1"/>
</dbReference>
<comment type="caution">
    <text evidence="7">The sequence shown here is derived from an EMBL/GenBank/DDBJ whole genome shotgun (WGS) entry which is preliminary data.</text>
</comment>
<evidence type="ECO:0000256" key="1">
    <source>
        <dbReference type="ARBA" id="ARBA00022737"/>
    </source>
</evidence>
<sequence length="294" mass="31665">MKWSWTEGVTTAAAVAVVAVGLRYLATSKARSSPRSTQSSGPKTDLDLHFEHAAAFVAAASKLSNENKLVLYAFFKQATQGDCTAAKPSAIEFVAKAKWDAWMGLQGMTKEEAQKRYLEVVSSVCKGYSYDAEIISSEISEDESSADGSTFSMGSATSQVLVDRTTKEWQVVENEYHAARNGNLDDIDAVLSQSPDALDRQDDDGRTMLHWAVDRAQTDVAASLIARGANVNLQDKEGMTPLHYAVLCEHIPLVDLLVQNGADISIADADGETPLAGASPAVKARMDKTKEVSE</sequence>
<dbReference type="PROSITE" id="PS50088">
    <property type="entry name" value="ANK_REPEAT"/>
    <property type="match status" value="2"/>
</dbReference>
<dbReference type="InterPro" id="IPR002110">
    <property type="entry name" value="Ankyrin_rpt"/>
</dbReference>
<organism evidence="7 8">
    <name type="scientific">Achlya hypogyna</name>
    <name type="common">Oomycete</name>
    <name type="synonym">Protoachlya hypogyna</name>
    <dbReference type="NCBI Taxonomy" id="1202772"/>
    <lineage>
        <taxon>Eukaryota</taxon>
        <taxon>Sar</taxon>
        <taxon>Stramenopiles</taxon>
        <taxon>Oomycota</taxon>
        <taxon>Saprolegniomycetes</taxon>
        <taxon>Saprolegniales</taxon>
        <taxon>Achlyaceae</taxon>
        <taxon>Achlya</taxon>
    </lineage>
</organism>
<dbReference type="InterPro" id="IPR036770">
    <property type="entry name" value="Ankyrin_rpt-contain_sf"/>
</dbReference>
<name>A0A1V9YDP3_ACHHY</name>
<keyword evidence="3" id="KW-0446">Lipid-binding</keyword>
<dbReference type="SMART" id="SM00248">
    <property type="entry name" value="ANK"/>
    <property type="match status" value="2"/>
</dbReference>
<dbReference type="PROSITE" id="PS50297">
    <property type="entry name" value="ANK_REP_REGION"/>
    <property type="match status" value="2"/>
</dbReference>
<evidence type="ECO:0000256" key="5">
    <source>
        <dbReference type="SAM" id="MobiDB-lite"/>
    </source>
</evidence>
<evidence type="ECO:0000313" key="7">
    <source>
        <dbReference type="EMBL" id="OQR83830.1"/>
    </source>
</evidence>
<keyword evidence="2 4" id="KW-0040">ANK repeat</keyword>
<feature type="compositionally biased region" description="Basic and acidic residues" evidence="5">
    <location>
        <begin position="284"/>
        <end position="294"/>
    </location>
</feature>
<gene>
    <name evidence="7" type="ORF">ACHHYP_14239</name>
</gene>
<dbReference type="STRING" id="1202772.A0A1V9YDP3"/>
<dbReference type="EMBL" id="JNBR01002066">
    <property type="protein sequence ID" value="OQR83830.1"/>
    <property type="molecule type" value="Genomic_DNA"/>
</dbReference>
<feature type="domain" description="ACB" evidence="6">
    <location>
        <begin position="46"/>
        <end position="130"/>
    </location>
</feature>